<gene>
    <name evidence="2" type="ORF">Plec18167_001888</name>
</gene>
<dbReference type="Proteomes" id="UP001583193">
    <property type="component" value="Unassembled WGS sequence"/>
</dbReference>
<evidence type="ECO:0000256" key="1">
    <source>
        <dbReference type="SAM" id="MobiDB-lite"/>
    </source>
</evidence>
<evidence type="ECO:0008006" key="4">
    <source>
        <dbReference type="Google" id="ProtNLM"/>
    </source>
</evidence>
<accession>A0ABR3YAA0</accession>
<keyword evidence="3" id="KW-1185">Reference proteome</keyword>
<reference evidence="2 3" key="1">
    <citation type="journal article" date="2024" name="IMA Fungus">
        <title>IMA Genome - F19 : A genome assembly and annotation guide to empower mycologists, including annotated draft genome sequences of Ceratocystis pirilliformis, Diaporthe australafricana, Fusarium ophioides, Paecilomyces lecythidis, and Sporothrix stenoceras.</title>
        <authorList>
            <person name="Aylward J."/>
            <person name="Wilson A.M."/>
            <person name="Visagie C.M."/>
            <person name="Spraker J."/>
            <person name="Barnes I."/>
            <person name="Buitendag C."/>
            <person name="Ceriani C."/>
            <person name="Del Mar Angel L."/>
            <person name="du Plessis D."/>
            <person name="Fuchs T."/>
            <person name="Gasser K."/>
            <person name="Kramer D."/>
            <person name="Li W."/>
            <person name="Munsamy K."/>
            <person name="Piso A."/>
            <person name="Price J.L."/>
            <person name="Sonnekus B."/>
            <person name="Thomas C."/>
            <person name="van der Nest A."/>
            <person name="van Dijk A."/>
            <person name="van Heerden A."/>
            <person name="van Vuuren N."/>
            <person name="Yilmaz N."/>
            <person name="Duong T.A."/>
            <person name="van der Merwe N.A."/>
            <person name="Wingfield M.J."/>
            <person name="Wingfield B.D."/>
        </authorList>
    </citation>
    <scope>NUCLEOTIDE SEQUENCE [LARGE SCALE GENOMIC DNA]</scope>
    <source>
        <strain evidence="2 3">CMW 18167</strain>
    </source>
</reference>
<sequence>MSLQHQHPISTGKKRLAEDPTSESRKRAKAERERFRRGKHDAFKKLNDLFLNSLASGRERRVYAIVMNKSKDIHGTIRYSTYNSHPHEHWIPLPEEVGQHWPRSQLWEPENFRGAKETLSKHGGQPRSGVLGGRRLFTVSQPPLLGPLKEQEKE</sequence>
<dbReference type="EMBL" id="JAVDPF010000003">
    <property type="protein sequence ID" value="KAL1885231.1"/>
    <property type="molecule type" value="Genomic_DNA"/>
</dbReference>
<proteinExistence type="predicted"/>
<feature type="compositionally biased region" description="Basic and acidic residues" evidence="1">
    <location>
        <begin position="15"/>
        <end position="38"/>
    </location>
</feature>
<evidence type="ECO:0000313" key="2">
    <source>
        <dbReference type="EMBL" id="KAL1885231.1"/>
    </source>
</evidence>
<comment type="caution">
    <text evidence="2">The sequence shown here is derived from an EMBL/GenBank/DDBJ whole genome shotgun (WGS) entry which is preliminary data.</text>
</comment>
<organism evidence="2 3">
    <name type="scientific">Paecilomyces lecythidis</name>
    <dbReference type="NCBI Taxonomy" id="3004212"/>
    <lineage>
        <taxon>Eukaryota</taxon>
        <taxon>Fungi</taxon>
        <taxon>Dikarya</taxon>
        <taxon>Ascomycota</taxon>
        <taxon>Pezizomycotina</taxon>
        <taxon>Eurotiomycetes</taxon>
        <taxon>Eurotiomycetidae</taxon>
        <taxon>Eurotiales</taxon>
        <taxon>Thermoascaceae</taxon>
        <taxon>Paecilomyces</taxon>
    </lineage>
</organism>
<name>A0ABR3YAA0_9EURO</name>
<evidence type="ECO:0000313" key="3">
    <source>
        <dbReference type="Proteomes" id="UP001583193"/>
    </source>
</evidence>
<feature type="region of interest" description="Disordered" evidence="1">
    <location>
        <begin position="1"/>
        <end position="38"/>
    </location>
</feature>
<protein>
    <recommendedName>
        <fullName evidence="4">BHLH domain-containing protein</fullName>
    </recommendedName>
</protein>